<proteinExistence type="predicted"/>
<name>A0A191ZKP4_9GAMM</name>
<dbReference type="GO" id="GO:0015031">
    <property type="term" value="P:protein transport"/>
    <property type="evidence" value="ECO:0007669"/>
    <property type="project" value="UniProtKB-KW"/>
</dbReference>
<evidence type="ECO:0000256" key="3">
    <source>
        <dbReference type="ARBA" id="ARBA00022729"/>
    </source>
</evidence>
<dbReference type="InterPro" id="IPR004564">
    <property type="entry name" value="OM_lipoprot_carrier_LolA-like"/>
</dbReference>
<accession>A0A191ZKP4</accession>
<keyword evidence="6" id="KW-1185">Reference proteome</keyword>
<gene>
    <name evidence="5" type="ORF">A9404_12195</name>
</gene>
<dbReference type="InterPro" id="IPR029046">
    <property type="entry name" value="LolA/LolB/LppX"/>
</dbReference>
<comment type="subunit">
    <text evidence="1">Monomer.</text>
</comment>
<dbReference type="Pfam" id="PF19574">
    <property type="entry name" value="LolA_3"/>
    <property type="match status" value="1"/>
</dbReference>
<evidence type="ECO:0000256" key="2">
    <source>
        <dbReference type="ARBA" id="ARBA00022448"/>
    </source>
</evidence>
<organism evidence="5 6">
    <name type="scientific">Halothiobacillus diazotrophicus</name>
    <dbReference type="NCBI Taxonomy" id="1860122"/>
    <lineage>
        <taxon>Bacteria</taxon>
        <taxon>Pseudomonadati</taxon>
        <taxon>Pseudomonadota</taxon>
        <taxon>Gammaproteobacteria</taxon>
        <taxon>Chromatiales</taxon>
        <taxon>Halothiobacillaceae</taxon>
        <taxon>Halothiobacillus</taxon>
    </lineage>
</organism>
<dbReference type="STRING" id="1860122.A9404_12195"/>
<sequence length="186" mass="20172">MILVAGTLAPAGVQADEPWNIDVLMQGLAAHQPRQADYTEEKYLGVLDTPLVSSGTLTYRAPDTLEKRTVSPRPAVMTLSGQTLSVTEDQHTQTLDLTAHPDAAAYVDSLRGLLSGNLALLKRFFSLQLTGDRDHWTLVLRPSGGRIGSLIDSISVTGSGHFMRTLEYDQSDGDRSVMTIKPKAHS</sequence>
<dbReference type="CDD" id="cd16325">
    <property type="entry name" value="LolA"/>
    <property type="match status" value="1"/>
</dbReference>
<keyword evidence="4" id="KW-0653">Protein transport</keyword>
<dbReference type="Gene3D" id="2.50.20.10">
    <property type="entry name" value="Lipoprotein localisation LolA/LolB/LppX"/>
    <property type="match status" value="1"/>
</dbReference>
<keyword evidence="3" id="KW-0732">Signal</keyword>
<keyword evidence="2" id="KW-0813">Transport</keyword>
<dbReference type="KEGG" id="haz:A9404_12195"/>
<evidence type="ECO:0000256" key="4">
    <source>
        <dbReference type="ARBA" id="ARBA00022927"/>
    </source>
</evidence>
<dbReference type="EMBL" id="CP016027">
    <property type="protein sequence ID" value="ANJ68476.1"/>
    <property type="molecule type" value="Genomic_DNA"/>
</dbReference>
<dbReference type="Proteomes" id="UP000078596">
    <property type="component" value="Chromosome"/>
</dbReference>
<evidence type="ECO:0000313" key="6">
    <source>
        <dbReference type="Proteomes" id="UP000078596"/>
    </source>
</evidence>
<dbReference type="AlphaFoldDB" id="A0A191ZKP4"/>
<dbReference type="SUPFAM" id="SSF89392">
    <property type="entry name" value="Prokaryotic lipoproteins and lipoprotein localization factors"/>
    <property type="match status" value="1"/>
</dbReference>
<protein>
    <recommendedName>
        <fullName evidence="7">Acyltransferase</fullName>
    </recommendedName>
</protein>
<evidence type="ECO:0000256" key="1">
    <source>
        <dbReference type="ARBA" id="ARBA00011245"/>
    </source>
</evidence>
<evidence type="ECO:0000313" key="5">
    <source>
        <dbReference type="EMBL" id="ANJ68476.1"/>
    </source>
</evidence>
<evidence type="ECO:0008006" key="7">
    <source>
        <dbReference type="Google" id="ProtNLM"/>
    </source>
</evidence>
<reference evidence="5 6" key="1">
    <citation type="submission" date="2016-06" db="EMBL/GenBank/DDBJ databases">
        <title>Insight into the functional genes involving in sulfur oxidation in Pearl River water.</title>
        <authorList>
            <person name="Luo J."/>
            <person name="Tan X."/>
            <person name="Lin W."/>
        </authorList>
    </citation>
    <scope>NUCLEOTIDE SEQUENCE [LARGE SCALE GENOMIC DNA]</scope>
    <source>
        <strain evidence="5 6">LS2</strain>
    </source>
</reference>